<keyword evidence="2" id="KW-1185">Reference proteome</keyword>
<dbReference type="AlphaFoldDB" id="A0A4D9DYU6"/>
<evidence type="ECO:0000313" key="1">
    <source>
        <dbReference type="EMBL" id="TFK01302.1"/>
    </source>
</evidence>
<dbReference type="OrthoDB" id="6782434at2759"/>
<sequence>MSVQHMLRVFRAVDGIPGDFSCFMWTGFSKTLNWNDVESCVKYLTEKGVQIDDSKRFDQFSNLKKCMEGSNSDEELNNFLANYQKWIKYFEKSKTIESCC</sequence>
<comment type="caution">
    <text evidence="1">The sequence shown here is derived from an EMBL/GenBank/DDBJ whole genome shotgun (WGS) entry which is preliminary data.</text>
</comment>
<proteinExistence type="predicted"/>
<dbReference type="EMBL" id="QXTE01000232">
    <property type="protein sequence ID" value="TFK01302.1"/>
    <property type="molecule type" value="Genomic_DNA"/>
</dbReference>
<gene>
    <name evidence="1" type="ORF">DR999_PMT16510</name>
</gene>
<reference evidence="1 2" key="2">
    <citation type="submission" date="2019-04" db="EMBL/GenBank/DDBJ databases">
        <title>The genome sequence of big-headed turtle.</title>
        <authorList>
            <person name="Gong S."/>
        </authorList>
    </citation>
    <scope>NUCLEOTIDE SEQUENCE [LARGE SCALE GENOMIC DNA]</scope>
    <source>
        <strain evidence="1">DO16091913</strain>
        <tissue evidence="1">Muscle</tissue>
    </source>
</reference>
<reference evidence="1 2" key="1">
    <citation type="submission" date="2019-04" db="EMBL/GenBank/DDBJ databases">
        <title>Draft genome of the big-headed turtle Platysternon megacephalum.</title>
        <authorList>
            <person name="Gong S."/>
        </authorList>
    </citation>
    <scope>NUCLEOTIDE SEQUENCE [LARGE SCALE GENOMIC DNA]</scope>
    <source>
        <strain evidence="1">DO16091913</strain>
        <tissue evidence="1">Muscle</tissue>
    </source>
</reference>
<name>A0A4D9DYU6_9SAUR</name>
<organism evidence="1 2">
    <name type="scientific">Platysternon megacephalum</name>
    <name type="common">big-headed turtle</name>
    <dbReference type="NCBI Taxonomy" id="55544"/>
    <lineage>
        <taxon>Eukaryota</taxon>
        <taxon>Metazoa</taxon>
        <taxon>Chordata</taxon>
        <taxon>Craniata</taxon>
        <taxon>Vertebrata</taxon>
        <taxon>Euteleostomi</taxon>
        <taxon>Archelosauria</taxon>
        <taxon>Testudinata</taxon>
        <taxon>Testudines</taxon>
        <taxon>Cryptodira</taxon>
        <taxon>Durocryptodira</taxon>
        <taxon>Testudinoidea</taxon>
        <taxon>Platysternidae</taxon>
        <taxon>Platysternon</taxon>
    </lineage>
</organism>
<dbReference type="Proteomes" id="UP000297703">
    <property type="component" value="Unassembled WGS sequence"/>
</dbReference>
<evidence type="ECO:0000313" key="2">
    <source>
        <dbReference type="Proteomes" id="UP000297703"/>
    </source>
</evidence>
<accession>A0A4D9DYU6</accession>
<protein>
    <submittedName>
        <fullName evidence="1">Leucine-rich repeat-containing protein 26-like</fullName>
    </submittedName>
</protein>